<feature type="region of interest" description="Disordered" evidence="1">
    <location>
        <begin position="1"/>
        <end position="22"/>
    </location>
</feature>
<gene>
    <name evidence="2" type="ORF">WN51_03281</name>
</gene>
<dbReference type="GO" id="GO:0008076">
    <property type="term" value="C:voltage-gated potassium channel complex"/>
    <property type="evidence" value="ECO:0007669"/>
    <property type="project" value="TreeGrafter"/>
</dbReference>
<dbReference type="STRING" id="166423.A0A0N0BER7"/>
<protein>
    <submittedName>
        <fullName evidence="2">Potassium voltage-gated channel subfamily KQT member 1</fullName>
    </submittedName>
</protein>
<organism evidence="2 3">
    <name type="scientific">Melipona quadrifasciata</name>
    <dbReference type="NCBI Taxonomy" id="166423"/>
    <lineage>
        <taxon>Eukaryota</taxon>
        <taxon>Metazoa</taxon>
        <taxon>Ecdysozoa</taxon>
        <taxon>Arthropoda</taxon>
        <taxon>Hexapoda</taxon>
        <taxon>Insecta</taxon>
        <taxon>Pterygota</taxon>
        <taxon>Neoptera</taxon>
        <taxon>Endopterygota</taxon>
        <taxon>Hymenoptera</taxon>
        <taxon>Apocrita</taxon>
        <taxon>Aculeata</taxon>
        <taxon>Apoidea</taxon>
        <taxon>Anthophila</taxon>
        <taxon>Apidae</taxon>
        <taxon>Melipona</taxon>
    </lineage>
</organism>
<dbReference type="PANTHER" id="PTHR47735:SF14">
    <property type="entry name" value="POTASSIUM VOLTAGE-GATED CHANNEL SUBFAMILY KQT MEMBER 1"/>
    <property type="match status" value="1"/>
</dbReference>
<evidence type="ECO:0000313" key="2">
    <source>
        <dbReference type="EMBL" id="KOX72262.1"/>
    </source>
</evidence>
<dbReference type="PANTHER" id="PTHR47735">
    <property type="entry name" value="POTASSIUM VOLTAGE-GATED CHANNEL SUBFAMILY KQT MEMBER 4"/>
    <property type="match status" value="1"/>
</dbReference>
<proteinExistence type="predicted"/>
<name>A0A0N0BER7_9HYME</name>
<dbReference type="AlphaFoldDB" id="A0A0N0BER7"/>
<dbReference type="EMBL" id="KQ435823">
    <property type="protein sequence ID" value="KOX72262.1"/>
    <property type="molecule type" value="Genomic_DNA"/>
</dbReference>
<dbReference type="GO" id="GO:0005249">
    <property type="term" value="F:voltage-gated potassium channel activity"/>
    <property type="evidence" value="ECO:0007669"/>
    <property type="project" value="InterPro"/>
</dbReference>
<feature type="compositionally biased region" description="Basic and acidic residues" evidence="1">
    <location>
        <begin position="1"/>
        <end position="10"/>
    </location>
</feature>
<evidence type="ECO:0000313" key="3">
    <source>
        <dbReference type="Proteomes" id="UP000053105"/>
    </source>
</evidence>
<reference evidence="2 3" key="1">
    <citation type="submission" date="2015-07" db="EMBL/GenBank/DDBJ databases">
        <title>The genome of Melipona quadrifasciata.</title>
        <authorList>
            <person name="Pan H."/>
            <person name="Kapheim K."/>
        </authorList>
    </citation>
    <scope>NUCLEOTIDE SEQUENCE [LARGE SCALE GENOMIC DNA]</scope>
    <source>
        <strain evidence="2">0111107301</strain>
        <tissue evidence="2">Whole body</tissue>
    </source>
</reference>
<dbReference type="OrthoDB" id="8879391at2759"/>
<sequence length="254" mass="29278">MTVREYEEIARNPPRVQQAPRPAHARAVGETASQAGSAAVQRAVKQGYHYLCSKRILKRFQFMCNEKQNKSEKEICITTDIAVIRGGLQNLWELKPQTRDLSNLVATAFFALLKKQMLEFKRELQRRLDQTLGKPGSYLAGIDRAGNVKPMTIGARLYRVEQQLSVIDKKLDQLVYVLNAMAQKQQIPLKKFSSISMILEYVVKDIHFFPEEDNYRKMKKDDISINNKLFDTKGPSNRNVRCFAFLHIQLIFID</sequence>
<evidence type="ECO:0000256" key="1">
    <source>
        <dbReference type="SAM" id="MobiDB-lite"/>
    </source>
</evidence>
<dbReference type="Proteomes" id="UP000053105">
    <property type="component" value="Unassembled WGS sequence"/>
</dbReference>
<keyword evidence="3" id="KW-1185">Reference proteome</keyword>
<dbReference type="InterPro" id="IPR003937">
    <property type="entry name" value="K_chnl_volt-dep_KCNQ"/>
</dbReference>
<accession>A0A0N0BER7</accession>